<evidence type="ECO:0000256" key="3">
    <source>
        <dbReference type="ARBA" id="ARBA00023242"/>
    </source>
</evidence>
<proteinExistence type="inferred from homology"/>
<organism evidence="6">
    <name type="scientific">Dissoconium aciculare CBS 342.82</name>
    <dbReference type="NCBI Taxonomy" id="1314786"/>
    <lineage>
        <taxon>Eukaryota</taxon>
        <taxon>Fungi</taxon>
        <taxon>Dikarya</taxon>
        <taxon>Ascomycota</taxon>
        <taxon>Pezizomycotina</taxon>
        <taxon>Dothideomycetes</taxon>
        <taxon>Dothideomycetidae</taxon>
        <taxon>Mycosphaerellales</taxon>
        <taxon>Dissoconiaceae</taxon>
        <taxon>Dissoconium</taxon>
    </lineage>
</organism>
<reference evidence="6" key="3">
    <citation type="submission" date="2025-08" db="UniProtKB">
        <authorList>
            <consortium name="RefSeq"/>
        </authorList>
    </citation>
    <scope>IDENTIFICATION</scope>
    <source>
        <strain evidence="6">CBS 342.82</strain>
    </source>
</reference>
<dbReference type="GO" id="GO:0071013">
    <property type="term" value="C:catalytic step 2 spliceosome"/>
    <property type="evidence" value="ECO:0007669"/>
    <property type="project" value="TreeGrafter"/>
</dbReference>
<evidence type="ECO:0000256" key="4">
    <source>
        <dbReference type="SAM" id="MobiDB-lite"/>
    </source>
</evidence>
<dbReference type="OrthoDB" id="297219at2759"/>
<keyword evidence="3" id="KW-0539">Nucleus</keyword>
<dbReference type="GO" id="GO:1902369">
    <property type="term" value="P:negative regulation of RNA catabolic process"/>
    <property type="evidence" value="ECO:0007669"/>
    <property type="project" value="TreeGrafter"/>
</dbReference>
<dbReference type="PANTHER" id="PTHR13471:SF0">
    <property type="entry name" value="NUCLEAR EXOSOME REGULATOR NRDE2"/>
    <property type="match status" value="1"/>
</dbReference>
<protein>
    <submittedName>
        <fullName evidence="6">DUF1740-domain-containing protein</fullName>
    </submittedName>
</protein>
<keyword evidence="5" id="KW-1185">Reference proteome</keyword>
<evidence type="ECO:0000313" key="6">
    <source>
        <dbReference type="RefSeq" id="XP_033464080.1"/>
    </source>
</evidence>
<dbReference type="GO" id="GO:0031048">
    <property type="term" value="P:regulatory ncRNA-mediated heterochromatin formation"/>
    <property type="evidence" value="ECO:0007669"/>
    <property type="project" value="TreeGrafter"/>
</dbReference>
<dbReference type="PANTHER" id="PTHR13471">
    <property type="entry name" value="TETRATRICOPEPTIDE-LIKE HELICAL"/>
    <property type="match status" value="1"/>
</dbReference>
<gene>
    <name evidence="6" type="ORF">K489DRAFT_427473</name>
</gene>
<comment type="similarity">
    <text evidence="2">Belongs to the NRDE2 family.</text>
</comment>
<reference evidence="6" key="1">
    <citation type="submission" date="2020-01" db="EMBL/GenBank/DDBJ databases">
        <authorList>
            <consortium name="DOE Joint Genome Institute"/>
            <person name="Haridas S."/>
            <person name="Albert R."/>
            <person name="Binder M."/>
            <person name="Bloem J."/>
            <person name="Labutti K."/>
            <person name="Salamov A."/>
            <person name="Andreopoulos B."/>
            <person name="Baker S.E."/>
            <person name="Barry K."/>
            <person name="Bills G."/>
            <person name="Bluhm B.H."/>
            <person name="Cannon C."/>
            <person name="Castanera R."/>
            <person name="Culley D.E."/>
            <person name="Daum C."/>
            <person name="Ezra D."/>
            <person name="Gonzalez J.B."/>
            <person name="Henrissat B."/>
            <person name="Kuo A."/>
            <person name="Liang C."/>
            <person name="Lipzen A."/>
            <person name="Lutzoni F."/>
            <person name="Magnuson J."/>
            <person name="Mondo S."/>
            <person name="Nolan M."/>
            <person name="Ohm R."/>
            <person name="Pangilinan J."/>
            <person name="Park H.-J."/>
            <person name="Ramirez L."/>
            <person name="Alfaro M."/>
            <person name="Sun H."/>
            <person name="Tritt A."/>
            <person name="Yoshinaga Y."/>
            <person name="Zwiers L.-H."/>
            <person name="Turgeon B.G."/>
            <person name="Goodwin S.B."/>
            <person name="Spatafora J.W."/>
            <person name="Crous P.W."/>
            <person name="Grigoriev I.V."/>
        </authorList>
    </citation>
    <scope>NUCLEOTIDE SEQUENCE</scope>
    <source>
        <strain evidence="6">CBS 342.82</strain>
    </source>
</reference>
<feature type="region of interest" description="Disordered" evidence="4">
    <location>
        <begin position="1"/>
        <end position="77"/>
    </location>
</feature>
<accession>A0A6J3MH73</accession>
<dbReference type="AlphaFoldDB" id="A0A6J3MH73"/>
<dbReference type="SUPFAM" id="SSF48452">
    <property type="entry name" value="TPR-like"/>
    <property type="match status" value="1"/>
</dbReference>
<dbReference type="GeneID" id="54366100"/>
<feature type="region of interest" description="Disordered" evidence="4">
    <location>
        <begin position="212"/>
        <end position="232"/>
    </location>
</feature>
<dbReference type="Pfam" id="PF08424">
    <property type="entry name" value="NRDE-2"/>
    <property type="match status" value="1"/>
</dbReference>
<evidence type="ECO:0000256" key="2">
    <source>
        <dbReference type="ARBA" id="ARBA00009265"/>
    </source>
</evidence>
<dbReference type="InterPro" id="IPR011990">
    <property type="entry name" value="TPR-like_helical_dom_sf"/>
</dbReference>
<reference evidence="6" key="2">
    <citation type="submission" date="2020-04" db="EMBL/GenBank/DDBJ databases">
        <authorList>
            <consortium name="NCBI Genome Project"/>
        </authorList>
    </citation>
    <scope>NUCLEOTIDE SEQUENCE</scope>
    <source>
        <strain evidence="6">CBS 342.82</strain>
    </source>
</reference>
<feature type="compositionally biased region" description="Basic and acidic residues" evidence="4">
    <location>
        <begin position="21"/>
        <end position="30"/>
    </location>
</feature>
<evidence type="ECO:0000313" key="5">
    <source>
        <dbReference type="Proteomes" id="UP000504637"/>
    </source>
</evidence>
<name>A0A6J3MH73_9PEZI</name>
<sequence>MDKPAVPKFTSFRPLKRQKSTGKDDEKPAQHDSSTTARSDVATDRRRGSNVHPVLNPIERHDAKKPPATKVDPLDDHDNVSDYFVDRRGDSKNVQFGSIHRYDVPRYRRGGRGFVIGSPSARFGRGEDSKGIFTITNVQERDDRRGIKVLSSKNTRLKDDGLQLITTPGSHNNADPMTEFIALSTSRRDKEGGLNESDKLDEIDYRYEANEARTANPTNDHPSSEDEPLAPPIDKQQERNASLSAKTASDPQDVEAWLALVSHQRDVVKPSDPALTKPERRVVADLRIAILKKALKKVPVTTQGRDRIWMALLEEGNHIWPSSTTASKWEEALRDCSLSSNLWVKHLEFVQRDPVAFQFERCRQAYIDCLTVLHRNVLNSKEIERTTTAHLQLNVLLRFTLLLKDADFTELAFAIWQVLLEFHFFIPPALVQARSEDRIAAIEDFWESEVPRIGELGATGWCNQGEHVERQNIPDSESAPVVHKIQSCVTAAKSDLWRRSHQCLPASADEEDTNDPFRFIMFSDLREILELLTNDLSKHELFNACMSFFGLPVLAVEDDALQPVNHLSLTGHQTSMGHDDTEHALATESKTQPEAKVRSQQESVESLFEKDAFMMAPHTTLQSNALKRQSMQFADRIIEMLVARESSPDSIAAYHIAFRAQLYPESAPKTAKHYLYSRPSGFQLLNAYALAEAHLEHIGKADRLWLSALQNRFKVPMGVEDAILVWHAAICFHLRNGDESKALGFLATVASSTPDDQLSVECTSMSETALHEIRQELIAGFDKMYTSQKLTRAILYADCLALLCYIITSHDLAEALDVYEMYDTRLLEPDCRPAAELLAQYKADLIRLHLDRRRAFRIKDVEKSLISSLAAFPENSSLLAAHHHVTAQDRVRQLLKQPQMRQGQTISPIQAIFRIECEIENEEKRTSGSNQHTVRAAFSNALLGVDSTVSHVPSLWFRWLHFEKTQAQTATDRKQIGDAIANMKMVFMEGLKHLPWVKSWITVGIVLLGDVMPDAELLQIYSLVEERGLRVRTGCDAP</sequence>
<dbReference type="InterPro" id="IPR013633">
    <property type="entry name" value="NRDE-2"/>
</dbReference>
<dbReference type="Proteomes" id="UP000504637">
    <property type="component" value="Unplaced"/>
</dbReference>
<comment type="subcellular location">
    <subcellularLocation>
        <location evidence="1">Nucleus</location>
    </subcellularLocation>
</comment>
<dbReference type="RefSeq" id="XP_033464080.1">
    <property type="nucleotide sequence ID" value="XM_033608300.1"/>
</dbReference>
<evidence type="ECO:0000256" key="1">
    <source>
        <dbReference type="ARBA" id="ARBA00004123"/>
    </source>
</evidence>